<dbReference type="Proteomes" id="UP000476837">
    <property type="component" value="Unassembled WGS sequence"/>
</dbReference>
<reference evidence="1 2" key="1">
    <citation type="submission" date="2018-07" db="EMBL/GenBank/DDBJ databases">
        <title>Genome sequence of Roseomonas fauriae ATCC 49958.</title>
        <authorList>
            <person name="Sant'Anna F.H."/>
            <person name="Baldani J.I."/>
            <person name="Zilli J.E."/>
            <person name="Reis V.M."/>
            <person name="Hartmann A."/>
            <person name="Cruz L."/>
            <person name="de Souza E.M."/>
            <person name="de Oliveira Pedrosa F."/>
            <person name="Passaglia L.M.P."/>
        </authorList>
    </citation>
    <scope>NUCLEOTIDE SEQUENCE [LARGE SCALE GENOMIC DNA]</scope>
    <source>
        <strain evidence="1 2">ATCC 49958</strain>
    </source>
</reference>
<dbReference type="AlphaFoldDB" id="A0A6L3AS52"/>
<name>A0A6L3AS52_AZOBR</name>
<dbReference type="EMBL" id="QOKV01000037">
    <property type="protein sequence ID" value="KAA0677121.1"/>
    <property type="molecule type" value="Genomic_DNA"/>
</dbReference>
<protein>
    <recommendedName>
        <fullName evidence="3">Transposase</fullName>
    </recommendedName>
</protein>
<evidence type="ECO:0008006" key="3">
    <source>
        <dbReference type="Google" id="ProtNLM"/>
    </source>
</evidence>
<proteinExistence type="predicted"/>
<evidence type="ECO:0000313" key="2">
    <source>
        <dbReference type="Proteomes" id="UP000476837"/>
    </source>
</evidence>
<comment type="caution">
    <text evidence="1">The sequence shown here is derived from an EMBL/GenBank/DDBJ whole genome shotgun (WGS) entry which is preliminary data.</text>
</comment>
<gene>
    <name evidence="1" type="ORF">DS837_29895</name>
</gene>
<sequence length="68" mass="7729">MRAQAVELVAGIIDRIENRRPGPGRRLVPTTEVIRTLGFFVREGVQWRELKAADGRVSGSTLRRRLDE</sequence>
<accession>A0A6L3AS52</accession>
<evidence type="ECO:0000313" key="1">
    <source>
        <dbReference type="EMBL" id="KAA0677121.1"/>
    </source>
</evidence>
<dbReference type="RefSeq" id="WP_149168095.1">
    <property type="nucleotide sequence ID" value="NZ_QOKV01000037.1"/>
</dbReference>
<organism evidence="1 2">
    <name type="scientific">Azospirillum brasilense</name>
    <dbReference type="NCBI Taxonomy" id="192"/>
    <lineage>
        <taxon>Bacteria</taxon>
        <taxon>Pseudomonadati</taxon>
        <taxon>Pseudomonadota</taxon>
        <taxon>Alphaproteobacteria</taxon>
        <taxon>Rhodospirillales</taxon>
        <taxon>Azospirillaceae</taxon>
        <taxon>Azospirillum</taxon>
    </lineage>
</organism>